<dbReference type="Proteomes" id="UP001208017">
    <property type="component" value="Unassembled WGS sequence"/>
</dbReference>
<dbReference type="InterPro" id="IPR018730">
    <property type="entry name" value="DUF2273"/>
</dbReference>
<feature type="transmembrane region" description="Helical" evidence="1">
    <location>
        <begin position="20"/>
        <end position="52"/>
    </location>
</feature>
<evidence type="ECO:0000313" key="3">
    <source>
        <dbReference type="Proteomes" id="UP001208017"/>
    </source>
</evidence>
<proteinExistence type="predicted"/>
<dbReference type="RefSeq" id="WP_267152759.1">
    <property type="nucleotide sequence ID" value="NZ_JAPMLT010000011.1"/>
</dbReference>
<comment type="caution">
    <text evidence="2">The sequence shown here is derived from an EMBL/GenBank/DDBJ whole genome shotgun (WGS) entry which is preliminary data.</text>
</comment>
<reference evidence="2 3" key="1">
    <citation type="submission" date="2022-11" db="EMBL/GenBank/DDBJ databases">
        <title>Study of microbial diversity in lake waters.</title>
        <authorList>
            <person name="Zhang J."/>
        </authorList>
    </citation>
    <scope>NUCLEOTIDE SEQUENCE [LARGE SCALE GENOMIC DNA]</scope>
    <source>
        <strain evidence="2 3">DT12</strain>
    </source>
</reference>
<keyword evidence="1" id="KW-0472">Membrane</keyword>
<evidence type="ECO:0000313" key="2">
    <source>
        <dbReference type="EMBL" id="MCX7571510.1"/>
    </source>
</evidence>
<keyword evidence="1" id="KW-0812">Transmembrane</keyword>
<protein>
    <submittedName>
        <fullName evidence="2">DUF2273 domain-containing protein</fullName>
    </submittedName>
</protein>
<name>A0ABT3X7E7_9BACL</name>
<keyword evidence="3" id="KW-1185">Reference proteome</keyword>
<dbReference type="Pfam" id="PF10031">
    <property type="entry name" value="DUF2273"/>
    <property type="match status" value="1"/>
</dbReference>
<organism evidence="2 3">
    <name type="scientific">Tumebacillus lacus</name>
    <dbReference type="NCBI Taxonomy" id="2995335"/>
    <lineage>
        <taxon>Bacteria</taxon>
        <taxon>Bacillati</taxon>
        <taxon>Bacillota</taxon>
        <taxon>Bacilli</taxon>
        <taxon>Bacillales</taxon>
        <taxon>Alicyclobacillaceae</taxon>
        <taxon>Tumebacillus</taxon>
    </lineage>
</organism>
<accession>A0ABT3X7E7</accession>
<gene>
    <name evidence="2" type="ORF">OS242_16295</name>
</gene>
<evidence type="ECO:0000256" key="1">
    <source>
        <dbReference type="SAM" id="Phobius"/>
    </source>
</evidence>
<keyword evidence="1" id="KW-1133">Transmembrane helix</keyword>
<dbReference type="EMBL" id="JAPMLT010000011">
    <property type="protein sequence ID" value="MCX7571510.1"/>
    <property type="molecule type" value="Genomic_DNA"/>
</dbReference>
<sequence>MEKWLQIWQWLLANKRWLGVLAGTILGLFYLIFGFLKTLVFALFVFLGFYIGKMADDREDWRDVIDRIVPQQFRE</sequence>